<evidence type="ECO:0000256" key="1">
    <source>
        <dbReference type="ARBA" id="ARBA00004863"/>
    </source>
</evidence>
<name>F7NGH4_9FIRM</name>
<comment type="function">
    <text evidence="4">Catalyzes the dehydration of chorismate into 3-[(1-carboxyvinyl)oxy]benzoate, a step in the biosynthesis of menaquinone (MK, vitamin K2).</text>
</comment>
<dbReference type="EC" id="4.2.1.151" evidence="4"/>
<dbReference type="Pfam" id="PF02621">
    <property type="entry name" value="VitK2_biosynth"/>
    <property type="match status" value="1"/>
</dbReference>
<comment type="pathway">
    <text evidence="1 4">Quinol/quinone metabolism; menaquinone biosynthesis.</text>
</comment>
<organism evidence="5 6">
    <name type="scientific">Acetonema longum DSM 6540</name>
    <dbReference type="NCBI Taxonomy" id="1009370"/>
    <lineage>
        <taxon>Bacteria</taxon>
        <taxon>Bacillati</taxon>
        <taxon>Bacillota</taxon>
        <taxon>Negativicutes</taxon>
        <taxon>Acetonemataceae</taxon>
        <taxon>Acetonema</taxon>
    </lineage>
</organism>
<dbReference type="RefSeq" id="WP_004093749.1">
    <property type="nucleotide sequence ID" value="NZ_AFGF01000049.1"/>
</dbReference>
<dbReference type="Proteomes" id="UP000003240">
    <property type="component" value="Unassembled WGS sequence"/>
</dbReference>
<dbReference type="HAMAP" id="MF_00995">
    <property type="entry name" value="MqnA"/>
    <property type="match status" value="1"/>
</dbReference>
<protein>
    <recommendedName>
        <fullName evidence="4">Chorismate dehydratase</fullName>
        <ecNumber evidence="4">4.2.1.151</ecNumber>
    </recommendedName>
    <alternativeName>
        <fullName evidence="4">Menaquinone biosynthetic enzyme MqnA</fullName>
    </alternativeName>
</protein>
<evidence type="ECO:0000313" key="5">
    <source>
        <dbReference type="EMBL" id="EGO64778.1"/>
    </source>
</evidence>
<evidence type="ECO:0000256" key="3">
    <source>
        <dbReference type="ARBA" id="ARBA00023239"/>
    </source>
</evidence>
<dbReference type="OrthoDB" id="9810112at2"/>
<dbReference type="Gene3D" id="3.40.190.10">
    <property type="entry name" value="Periplasmic binding protein-like II"/>
    <property type="match status" value="2"/>
</dbReference>
<dbReference type="PANTHER" id="PTHR37690:SF1">
    <property type="entry name" value="CHORISMATE DEHYDRATASE"/>
    <property type="match status" value="1"/>
</dbReference>
<comment type="catalytic activity">
    <reaction evidence="4">
        <text>chorismate = 3-[(1-carboxyvinyl)-oxy]benzoate + H2O</text>
        <dbReference type="Rhea" id="RHEA:40051"/>
        <dbReference type="ChEBI" id="CHEBI:15377"/>
        <dbReference type="ChEBI" id="CHEBI:29748"/>
        <dbReference type="ChEBI" id="CHEBI:76981"/>
        <dbReference type="EC" id="4.2.1.151"/>
    </reaction>
</comment>
<comment type="caution">
    <text evidence="5">The sequence shown here is derived from an EMBL/GenBank/DDBJ whole genome shotgun (WGS) entry which is preliminary data.</text>
</comment>
<dbReference type="EMBL" id="AFGF01000049">
    <property type="protein sequence ID" value="EGO64778.1"/>
    <property type="molecule type" value="Genomic_DNA"/>
</dbReference>
<accession>F7NGH4</accession>
<keyword evidence="3 4" id="KW-0456">Lyase</keyword>
<dbReference type="CDD" id="cd13634">
    <property type="entry name" value="PBP2_Sco4506"/>
    <property type="match status" value="1"/>
</dbReference>
<evidence type="ECO:0000256" key="4">
    <source>
        <dbReference type="HAMAP-Rule" id="MF_00995"/>
    </source>
</evidence>
<dbReference type="eggNOG" id="COG1427">
    <property type="taxonomic scope" value="Bacteria"/>
</dbReference>
<keyword evidence="2 4" id="KW-0474">Menaquinone biosynthesis</keyword>
<dbReference type="PANTHER" id="PTHR37690">
    <property type="entry name" value="CHORISMATE DEHYDRATASE"/>
    <property type="match status" value="1"/>
</dbReference>
<keyword evidence="6" id="KW-1185">Reference proteome</keyword>
<evidence type="ECO:0000256" key="2">
    <source>
        <dbReference type="ARBA" id="ARBA00022428"/>
    </source>
</evidence>
<comment type="similarity">
    <text evidence="4">Belongs to the MqnA/MqnD family. MqnA subfamily.</text>
</comment>
<proteinExistence type="inferred from homology"/>
<dbReference type="UniPathway" id="UPA00079"/>
<sequence>MRPRVGHIQFLNCYPLYYGLVKNDVLLDVELTKGTPAELNRWLPEGRLDISPISSIEYARHQDDLLLLPGLSISCNGPVKSVYLVSRRPIAGLDKQPLALTNTSATSQALLKIILRDRYQLGPEYFTCPPELPDMLREAEAALLIGDPALQAAYRKSEDLALYDLGQEWLAMTGRKMVFAVWAVRREFAQNQPQLVRDVCRSLLGSMRYSLDRLGTVAREAAKWEIYDAAFLEDYFLSLEFDFSGEQQAGLLEYYRRAHTLEVCPPVTRLNFAEV</sequence>
<dbReference type="SUPFAM" id="SSF53850">
    <property type="entry name" value="Periplasmic binding protein-like II"/>
    <property type="match status" value="1"/>
</dbReference>
<gene>
    <name evidence="4" type="primary">mqnA</name>
    <name evidence="5" type="ORF">ALO_05810</name>
</gene>
<reference evidence="5 6" key="1">
    <citation type="journal article" date="2011" name="EMBO J.">
        <title>Structural diversity of bacterial flagellar motors.</title>
        <authorList>
            <person name="Chen S."/>
            <person name="Beeby M."/>
            <person name="Murphy G.E."/>
            <person name="Leadbetter J.R."/>
            <person name="Hendrixson D.R."/>
            <person name="Briegel A."/>
            <person name="Li Z."/>
            <person name="Shi J."/>
            <person name="Tocheva E.I."/>
            <person name="Muller A."/>
            <person name="Dobro M.J."/>
            <person name="Jensen G.J."/>
        </authorList>
    </citation>
    <scope>NUCLEOTIDE SEQUENCE [LARGE SCALE GENOMIC DNA]</scope>
    <source>
        <strain evidence="5 6">DSM 6540</strain>
    </source>
</reference>
<dbReference type="InterPro" id="IPR030868">
    <property type="entry name" value="MqnA"/>
</dbReference>
<evidence type="ECO:0000313" key="6">
    <source>
        <dbReference type="Proteomes" id="UP000003240"/>
    </source>
</evidence>
<dbReference type="InterPro" id="IPR003773">
    <property type="entry name" value="Menaquinone_biosynth"/>
</dbReference>
<dbReference type="GO" id="GO:0009234">
    <property type="term" value="P:menaquinone biosynthetic process"/>
    <property type="evidence" value="ECO:0007669"/>
    <property type="project" value="UniProtKB-UniRule"/>
</dbReference>
<dbReference type="AlphaFoldDB" id="F7NGH4"/>
<dbReference type="GO" id="GO:0016836">
    <property type="term" value="F:hydro-lyase activity"/>
    <property type="evidence" value="ECO:0007669"/>
    <property type="project" value="UniProtKB-UniRule"/>
</dbReference>
<dbReference type="STRING" id="1009370.ALO_05810"/>